<reference evidence="2" key="2">
    <citation type="journal article" date="2022" name="Gigascience">
        <title>Parvovirus dark matter in the cloaca of wild birds.</title>
        <authorList>
            <person name="Dai Z."/>
            <person name="Wang H."/>
            <person name="Wu H."/>
            <person name="Zhang Q."/>
            <person name="Ji L."/>
            <person name="Wang X."/>
            <person name="Shen Q."/>
            <person name="Yang S."/>
            <person name="Ma X."/>
            <person name="Shan T."/>
            <person name="Zhang W."/>
        </authorList>
    </citation>
    <scope>NUCLEOTIDE SEQUENCE</scope>
    <source>
        <strain evidence="2">Swa134par04</strain>
    </source>
</reference>
<name>A0A8E7G2I3_9VIRU</name>
<feature type="domain" description="Phospholipase A2-like" evidence="1">
    <location>
        <begin position="85"/>
        <end position="143"/>
    </location>
</feature>
<organism evidence="2">
    <name type="scientific">Cecropis daurica ambidensovirus</name>
    <dbReference type="NCBI Taxonomy" id="2794443"/>
    <lineage>
        <taxon>Viruses</taxon>
        <taxon>Monodnaviria</taxon>
        <taxon>Shotokuvirae</taxon>
        <taxon>Cossaviricota</taxon>
        <taxon>Quintoviricetes</taxon>
        <taxon>Piccovirales</taxon>
        <taxon>Parvoviridae</taxon>
        <taxon>Densovirinae</taxon>
        <taxon>Ambidensovirus</taxon>
    </lineage>
</organism>
<proteinExistence type="predicted"/>
<reference evidence="2" key="1">
    <citation type="submission" date="2020-09" db="EMBL/GenBank/DDBJ databases">
        <authorList>
            <person name="Dai Z."/>
            <person name="Yang S."/>
            <person name="Zhang W."/>
        </authorList>
    </citation>
    <scope>NUCLEOTIDE SEQUENCE</scope>
    <source>
        <strain evidence="2">Swa134par04</strain>
    </source>
</reference>
<protein>
    <submittedName>
        <fullName evidence="2">VP1</fullName>
    </submittedName>
</protein>
<dbReference type="EMBL" id="MW046570">
    <property type="protein sequence ID" value="QVW56825.1"/>
    <property type="molecule type" value="Genomic_DNA"/>
</dbReference>
<dbReference type="InterPro" id="IPR013607">
    <property type="entry name" value="Phospholipase_A2-like"/>
</dbReference>
<sequence>MSHRREPNPGVFGLIEPWIQKREKNLDFARRLNTKSVDPKWHYSESGQAGDAAYQQAREYYASINEPFPEDDPYGHELEVEEEKRGFVPPPFKYLGPGNSLQRGPAYNQIDADAQKHDEDYNKATNTQHIETADKEFISRASDHIIEGISGKGSISDTVGAIAGGIGIGAKHLVEKATGNLYPSISGILFNI</sequence>
<evidence type="ECO:0000313" key="2">
    <source>
        <dbReference type="EMBL" id="QVW56825.1"/>
    </source>
</evidence>
<evidence type="ECO:0000259" key="1">
    <source>
        <dbReference type="Pfam" id="PF08398"/>
    </source>
</evidence>
<dbReference type="GO" id="GO:0005198">
    <property type="term" value="F:structural molecule activity"/>
    <property type="evidence" value="ECO:0007669"/>
    <property type="project" value="InterPro"/>
</dbReference>
<accession>A0A8E7G2I3</accession>
<dbReference type="Pfam" id="PF08398">
    <property type="entry name" value="Phospholip_A2_4"/>
    <property type="match status" value="1"/>
</dbReference>